<evidence type="ECO:0000313" key="6">
    <source>
        <dbReference type="Proteomes" id="UP000024942"/>
    </source>
</evidence>
<feature type="transmembrane region" description="Helical" evidence="2">
    <location>
        <begin position="84"/>
        <end position="105"/>
    </location>
</feature>
<dbReference type="Pfam" id="PF16220">
    <property type="entry name" value="DUF4880"/>
    <property type="match status" value="1"/>
</dbReference>
<dbReference type="Gene3D" id="2.60.120.1440">
    <property type="match status" value="1"/>
</dbReference>
<evidence type="ECO:0000313" key="5">
    <source>
        <dbReference type="EMBL" id="KDA01897.1"/>
    </source>
</evidence>
<keyword evidence="6" id="KW-1185">Reference proteome</keyword>
<protein>
    <submittedName>
        <fullName evidence="5">FecR family protein</fullName>
    </submittedName>
</protein>
<evidence type="ECO:0000256" key="2">
    <source>
        <dbReference type="SAM" id="Phobius"/>
    </source>
</evidence>
<dbReference type="RefSeq" id="WP_035539390.1">
    <property type="nucleotide sequence ID" value="NZ_ARYL01000020.1"/>
</dbReference>
<dbReference type="Pfam" id="PF04773">
    <property type="entry name" value="FecR"/>
    <property type="match status" value="1"/>
</dbReference>
<accession>A0A059G505</accession>
<evidence type="ECO:0000259" key="3">
    <source>
        <dbReference type="Pfam" id="PF04773"/>
    </source>
</evidence>
<dbReference type="PIRSF" id="PIRSF018266">
    <property type="entry name" value="FecR"/>
    <property type="match status" value="1"/>
</dbReference>
<dbReference type="InterPro" id="IPR012373">
    <property type="entry name" value="Ferrdict_sens_TM"/>
</dbReference>
<gene>
    <name evidence="5" type="ORF">HOC_13309</name>
</gene>
<dbReference type="STRING" id="1280953.HOC_13309"/>
<dbReference type="PANTHER" id="PTHR30273">
    <property type="entry name" value="PERIPLASMIC SIGNAL SENSOR AND SIGMA FACTOR ACTIVATOR FECR-RELATED"/>
    <property type="match status" value="1"/>
</dbReference>
<dbReference type="AlphaFoldDB" id="A0A059G505"/>
<dbReference type="PATRIC" id="fig|1280953.3.peg.2679"/>
<feature type="domain" description="FecR protein" evidence="3">
    <location>
        <begin position="116"/>
        <end position="205"/>
    </location>
</feature>
<comment type="caution">
    <text evidence="5">The sequence shown here is derived from an EMBL/GenBank/DDBJ whole genome shotgun (WGS) entry which is preliminary data.</text>
</comment>
<dbReference type="GO" id="GO:0016989">
    <property type="term" value="F:sigma factor antagonist activity"/>
    <property type="evidence" value="ECO:0007669"/>
    <property type="project" value="TreeGrafter"/>
</dbReference>
<keyword evidence="2" id="KW-0812">Transmembrane</keyword>
<reference evidence="5 6" key="1">
    <citation type="journal article" date="2014" name="Antonie Van Leeuwenhoek">
        <title>Hyphomonas beringensis sp. nov. and Hyphomonas chukchiensis sp. nov., isolated from surface seawater of the Bering Sea and Chukchi Sea.</title>
        <authorList>
            <person name="Li C."/>
            <person name="Lai Q."/>
            <person name="Li G."/>
            <person name="Dong C."/>
            <person name="Wang J."/>
            <person name="Liao Y."/>
            <person name="Shao Z."/>
        </authorList>
    </citation>
    <scope>NUCLEOTIDE SEQUENCE [LARGE SCALE GENOMIC DNA]</scope>
    <source>
        <strain evidence="5 6">SCH89</strain>
    </source>
</reference>
<sequence length="338" mass="36418">MNDNDEETGRLEAAALWYGDLQAPDVDLATWDAFRVWERDPRNAAAFRQIEASVPIIDRSLRLRTAAADVTTVPAKPRRSRRTVGAALATAAAVLALGAALLLNLRAPELPSPLTYASDVGEQRSVMLIDGSVVTLNTDTAIAILYTSRERHVSLERGQAIFEVARTGVPFVVEAGASRTRAIGTAFEVYLKPSGVAITLLEGSVHVTASEEDSLPNSERLDPDERRGRRLAPGDRLSIAADGTQVLSQVDITTGPTWRQGIVQFDNVTLEEAAAELNRYSDTKIIVPDARLASERISGTFQADAPADFAANLVLMLPVTIEEIDSQILLVPSGPTQP</sequence>
<dbReference type="Gene3D" id="3.55.50.30">
    <property type="match status" value="1"/>
</dbReference>
<keyword evidence="2" id="KW-1133">Transmembrane helix</keyword>
<feature type="domain" description="FecR N-terminal" evidence="4">
    <location>
        <begin position="12"/>
        <end position="52"/>
    </location>
</feature>
<evidence type="ECO:0000256" key="1">
    <source>
        <dbReference type="SAM" id="MobiDB-lite"/>
    </source>
</evidence>
<keyword evidence="2" id="KW-0472">Membrane</keyword>
<dbReference type="Proteomes" id="UP000024942">
    <property type="component" value="Unassembled WGS sequence"/>
</dbReference>
<dbReference type="eggNOG" id="COG3712">
    <property type="taxonomic scope" value="Bacteria"/>
</dbReference>
<name>A0A059G505_9PROT</name>
<feature type="region of interest" description="Disordered" evidence="1">
    <location>
        <begin position="209"/>
        <end position="228"/>
    </location>
</feature>
<proteinExistence type="predicted"/>
<evidence type="ECO:0000259" key="4">
    <source>
        <dbReference type="Pfam" id="PF16220"/>
    </source>
</evidence>
<dbReference type="EMBL" id="ARYL01000020">
    <property type="protein sequence ID" value="KDA01897.1"/>
    <property type="molecule type" value="Genomic_DNA"/>
</dbReference>
<dbReference type="InterPro" id="IPR032623">
    <property type="entry name" value="FecR_N"/>
</dbReference>
<organism evidence="5 6">
    <name type="scientific">Hyphomonas oceanitis SCH89</name>
    <dbReference type="NCBI Taxonomy" id="1280953"/>
    <lineage>
        <taxon>Bacteria</taxon>
        <taxon>Pseudomonadati</taxon>
        <taxon>Pseudomonadota</taxon>
        <taxon>Alphaproteobacteria</taxon>
        <taxon>Hyphomonadales</taxon>
        <taxon>Hyphomonadaceae</taxon>
        <taxon>Hyphomonas</taxon>
    </lineage>
</organism>
<dbReference type="PANTHER" id="PTHR30273:SF2">
    <property type="entry name" value="PROTEIN FECR"/>
    <property type="match status" value="1"/>
</dbReference>
<dbReference type="InterPro" id="IPR006860">
    <property type="entry name" value="FecR"/>
</dbReference>